<dbReference type="InterPro" id="IPR007263">
    <property type="entry name" value="DCC1-like"/>
</dbReference>
<gene>
    <name evidence="1" type="ORF">ACHAWO_003850</name>
</gene>
<dbReference type="InterPro" id="IPR044691">
    <property type="entry name" value="DCC1_Trx"/>
</dbReference>
<dbReference type="Pfam" id="PF04134">
    <property type="entry name" value="DCC1-like"/>
    <property type="match status" value="1"/>
</dbReference>
<keyword evidence="2" id="KW-1185">Reference proteome</keyword>
<proteinExistence type="predicted"/>
<dbReference type="EMBL" id="JALLPJ020000218">
    <property type="protein sequence ID" value="KAL3798332.1"/>
    <property type="molecule type" value="Genomic_DNA"/>
</dbReference>
<evidence type="ECO:0000313" key="2">
    <source>
        <dbReference type="Proteomes" id="UP001530400"/>
    </source>
</evidence>
<reference evidence="1 2" key="1">
    <citation type="submission" date="2024-10" db="EMBL/GenBank/DDBJ databases">
        <title>Updated reference genomes for cyclostephanoid diatoms.</title>
        <authorList>
            <person name="Roberts W.R."/>
            <person name="Alverson A.J."/>
        </authorList>
    </citation>
    <scope>NUCLEOTIDE SEQUENCE [LARGE SCALE GENOMIC DNA]</scope>
    <source>
        <strain evidence="1 2">AJA010-31</strain>
    </source>
</reference>
<dbReference type="AlphaFoldDB" id="A0ABD3QE14"/>
<sequence length="141" mass="15930">MDFLAKRDAQKINVSAPKLKLTDIESDTYNENDPANGGVSYKEGMMAIHAVTSDGRVIKGVPVFLLAYEQVNLGWLFQVTTWPVVKQIVELGYVLFAKYRTNVTRCATIDSLVEQYEARKELRKMMDDTSCDSGRCQTKLQ</sequence>
<dbReference type="PANTHER" id="PTHR34290:SF2">
    <property type="entry name" value="OS04G0668800 PROTEIN"/>
    <property type="match status" value="1"/>
</dbReference>
<organism evidence="1 2">
    <name type="scientific">Cyclotella atomus</name>
    <dbReference type="NCBI Taxonomy" id="382360"/>
    <lineage>
        <taxon>Eukaryota</taxon>
        <taxon>Sar</taxon>
        <taxon>Stramenopiles</taxon>
        <taxon>Ochrophyta</taxon>
        <taxon>Bacillariophyta</taxon>
        <taxon>Coscinodiscophyceae</taxon>
        <taxon>Thalassiosirophycidae</taxon>
        <taxon>Stephanodiscales</taxon>
        <taxon>Stephanodiscaceae</taxon>
        <taxon>Cyclotella</taxon>
    </lineage>
</organism>
<comment type="caution">
    <text evidence="1">The sequence shown here is derived from an EMBL/GenBank/DDBJ whole genome shotgun (WGS) entry which is preliminary data.</text>
</comment>
<dbReference type="Proteomes" id="UP001530400">
    <property type="component" value="Unassembled WGS sequence"/>
</dbReference>
<accession>A0ABD3QE14</accession>
<dbReference type="PANTHER" id="PTHR34290">
    <property type="entry name" value="SI:CH73-390P7.2"/>
    <property type="match status" value="1"/>
</dbReference>
<name>A0ABD3QE14_9STRA</name>
<protein>
    <submittedName>
        <fullName evidence="1">Uncharacterized protein</fullName>
    </submittedName>
</protein>
<evidence type="ECO:0000313" key="1">
    <source>
        <dbReference type="EMBL" id="KAL3798332.1"/>
    </source>
</evidence>